<dbReference type="GO" id="GO:0005829">
    <property type="term" value="C:cytosol"/>
    <property type="evidence" value="ECO:0007669"/>
    <property type="project" value="TreeGrafter"/>
</dbReference>
<name>A0A7W5VD54_9ACTN</name>
<keyword evidence="3" id="KW-1185">Reference proteome</keyword>
<evidence type="ECO:0000313" key="3">
    <source>
        <dbReference type="Proteomes" id="UP000579945"/>
    </source>
</evidence>
<dbReference type="PANTHER" id="PTHR30543:SF21">
    <property type="entry name" value="NAD(P)H-DEPENDENT FMN REDUCTASE LOT6"/>
    <property type="match status" value="1"/>
</dbReference>
<dbReference type="GeneID" id="95387886"/>
<dbReference type="InterPro" id="IPR050712">
    <property type="entry name" value="NAD(P)H-dep_reductase"/>
</dbReference>
<dbReference type="GO" id="GO:0016491">
    <property type="term" value="F:oxidoreductase activity"/>
    <property type="evidence" value="ECO:0007669"/>
    <property type="project" value="InterPro"/>
</dbReference>
<protein>
    <submittedName>
        <fullName evidence="2">NAD(P)H-dependent FMN reductase</fullName>
    </submittedName>
</protein>
<comment type="caution">
    <text evidence="2">The sequence shown here is derived from an EMBL/GenBank/DDBJ whole genome shotgun (WGS) entry which is preliminary data.</text>
</comment>
<organism evidence="2 3">
    <name type="scientific">Nonomuraea dietziae</name>
    <dbReference type="NCBI Taxonomy" id="65515"/>
    <lineage>
        <taxon>Bacteria</taxon>
        <taxon>Bacillati</taxon>
        <taxon>Actinomycetota</taxon>
        <taxon>Actinomycetes</taxon>
        <taxon>Streptosporangiales</taxon>
        <taxon>Streptosporangiaceae</taxon>
        <taxon>Nonomuraea</taxon>
    </lineage>
</organism>
<evidence type="ECO:0000313" key="2">
    <source>
        <dbReference type="EMBL" id="MBB3725462.1"/>
    </source>
</evidence>
<dbReference type="InterPro" id="IPR029039">
    <property type="entry name" value="Flavoprotein-like_sf"/>
</dbReference>
<evidence type="ECO:0000259" key="1">
    <source>
        <dbReference type="Pfam" id="PF03358"/>
    </source>
</evidence>
<dbReference type="InterPro" id="IPR005025">
    <property type="entry name" value="FMN_Rdtase-like_dom"/>
</dbReference>
<dbReference type="Gene3D" id="3.40.50.360">
    <property type="match status" value="1"/>
</dbReference>
<dbReference type="PANTHER" id="PTHR30543">
    <property type="entry name" value="CHROMATE REDUCTASE"/>
    <property type="match status" value="1"/>
</dbReference>
<proteinExistence type="predicted"/>
<dbReference type="RefSeq" id="WP_183644830.1">
    <property type="nucleotide sequence ID" value="NZ_JACIBV010000001.1"/>
</dbReference>
<dbReference type="Pfam" id="PF03358">
    <property type="entry name" value="FMN_red"/>
    <property type="match status" value="1"/>
</dbReference>
<dbReference type="Proteomes" id="UP000579945">
    <property type="component" value="Unassembled WGS sequence"/>
</dbReference>
<feature type="domain" description="NADPH-dependent FMN reductase-like" evidence="1">
    <location>
        <begin position="6"/>
        <end position="143"/>
    </location>
</feature>
<sequence>MPTLKIIVASTRPTRIGRAIGDWVDAHAVRHGGFDVELLDLAEVGLPFLDEPEDATTGRYVHRHTKLWSAAIDAADAFVFVMPEYNYCFNAPLKNALDFLYREWAYKPVGFVSYGGMSGGMRAVEMIKPVVVKLRMVPAGNAVTIFRRTMLDAEGRVTAHDELAAAADGMLDELGRLTEALSTMRVPA</sequence>
<dbReference type="EMBL" id="JACIBV010000001">
    <property type="protein sequence ID" value="MBB3725462.1"/>
    <property type="molecule type" value="Genomic_DNA"/>
</dbReference>
<gene>
    <name evidence="2" type="ORF">FHR33_001322</name>
</gene>
<dbReference type="GO" id="GO:0010181">
    <property type="term" value="F:FMN binding"/>
    <property type="evidence" value="ECO:0007669"/>
    <property type="project" value="TreeGrafter"/>
</dbReference>
<reference evidence="2 3" key="1">
    <citation type="submission" date="2020-08" db="EMBL/GenBank/DDBJ databases">
        <title>Sequencing the genomes of 1000 actinobacteria strains.</title>
        <authorList>
            <person name="Klenk H.-P."/>
        </authorList>
    </citation>
    <scope>NUCLEOTIDE SEQUENCE [LARGE SCALE GENOMIC DNA]</scope>
    <source>
        <strain evidence="2 3">DSM 44320</strain>
    </source>
</reference>
<dbReference type="AlphaFoldDB" id="A0A7W5VD54"/>
<accession>A0A7W5VD54</accession>
<dbReference type="SUPFAM" id="SSF52218">
    <property type="entry name" value="Flavoproteins"/>
    <property type="match status" value="1"/>
</dbReference>